<protein>
    <submittedName>
        <fullName evidence="5">DUF4174 domain-containing protein</fullName>
    </submittedName>
</protein>
<reference evidence="4 7" key="1">
    <citation type="journal article" date="2020" name="Science">
        <title>Unexpected conservation and global transmission of agrobacterial virulence plasmids.</title>
        <authorList>
            <person name="Weisberg A.J."/>
            <person name="Davis E.W. 2nd"/>
            <person name="Tabima J."/>
            <person name="Belcher M.S."/>
            <person name="Miller M."/>
            <person name="Kuo C.H."/>
            <person name="Loper J.E."/>
            <person name="Grunwald N.J."/>
            <person name="Putnam M.L."/>
            <person name="Chang J.H."/>
        </authorList>
    </citation>
    <scope>NUCLEOTIDE SEQUENCE [LARGE SCALE GENOMIC DNA]</scope>
    <source>
        <strain evidence="4 7">A19/93</strain>
    </source>
</reference>
<proteinExistence type="predicted"/>
<name>A0AAE7QYH3_9HYPH</name>
<dbReference type="InterPro" id="IPR025232">
    <property type="entry name" value="DUF4174"/>
</dbReference>
<evidence type="ECO:0000313" key="5">
    <source>
        <dbReference type="EMBL" id="QTF98999.1"/>
    </source>
</evidence>
<gene>
    <name evidence="4" type="ORF">G6L72_07415</name>
    <name evidence="5" type="ORF">G6M88_00640</name>
</gene>
<feature type="domain" description="DUF4174" evidence="3">
    <location>
        <begin position="23"/>
        <end position="136"/>
    </location>
</feature>
<dbReference type="KEGG" id="arui:G6M88_00640"/>
<evidence type="ECO:0000256" key="2">
    <source>
        <dbReference type="SAM" id="SignalP"/>
    </source>
</evidence>
<dbReference type="Proteomes" id="UP000663912">
    <property type="component" value="Chromosome 1"/>
</dbReference>
<organism evidence="5 6">
    <name type="scientific">Agrobacterium rubi</name>
    <dbReference type="NCBI Taxonomy" id="28099"/>
    <lineage>
        <taxon>Bacteria</taxon>
        <taxon>Pseudomonadati</taxon>
        <taxon>Pseudomonadota</taxon>
        <taxon>Alphaproteobacteria</taxon>
        <taxon>Hyphomicrobiales</taxon>
        <taxon>Rhizobiaceae</taxon>
        <taxon>Rhizobium/Agrobacterium group</taxon>
        <taxon>Agrobacterium</taxon>
    </lineage>
</organism>
<dbReference type="Proteomes" id="UP000822331">
    <property type="component" value="Unassembled WGS sequence"/>
</dbReference>
<dbReference type="RefSeq" id="WP_065701037.1">
    <property type="nucleotide sequence ID" value="NZ_CP049206.1"/>
</dbReference>
<accession>A0AAE7QYH3</accession>
<keyword evidence="7" id="KW-1185">Reference proteome</keyword>
<feature type="chain" id="PRO_5041999795" evidence="2">
    <location>
        <begin position="20"/>
        <end position="138"/>
    </location>
</feature>
<sequence>MKQLLVVSLVAFTSTQVFAMDSLSNLVSKNRIVLVFGNADDLKVVRQTKVLLTQIAGLDERDMVVIGVTEDRATRIYGKVRALDRTTIREEADIVGNDFQVVLVGKDGGIKLRSPDVVSDIQMFDLIDRMPMRRSEQE</sequence>
<dbReference type="AlphaFoldDB" id="A0AAE7QYH3"/>
<evidence type="ECO:0000313" key="6">
    <source>
        <dbReference type="Proteomes" id="UP000663912"/>
    </source>
</evidence>
<reference evidence="5" key="2">
    <citation type="submission" date="2020-02" db="EMBL/GenBank/DDBJ databases">
        <title>Unexpected conservation and global transmission of agrobacterial virulence plasmids.</title>
        <authorList>
            <person name="Weisberg A.J."/>
            <person name="Davis E.W. II"/>
            <person name="Tabima J.R."/>
            <person name="Belcher M.S."/>
            <person name="Miller M."/>
            <person name="Kuo C.-H."/>
            <person name="Loper J.E."/>
            <person name="Grunwald N.J."/>
            <person name="Putnam M.L."/>
            <person name="Chang J.H."/>
        </authorList>
    </citation>
    <scope>NUCLEOTIDE SEQUENCE</scope>
    <source>
        <strain evidence="5">W2/73</strain>
    </source>
</reference>
<feature type="signal peptide" evidence="2">
    <location>
        <begin position="1"/>
        <end position="19"/>
    </location>
</feature>
<keyword evidence="1 2" id="KW-0732">Signal</keyword>
<evidence type="ECO:0000313" key="4">
    <source>
        <dbReference type="EMBL" id="NTF36535.1"/>
    </source>
</evidence>
<dbReference type="Pfam" id="PF13778">
    <property type="entry name" value="DUF4174"/>
    <property type="match status" value="1"/>
</dbReference>
<evidence type="ECO:0000256" key="1">
    <source>
        <dbReference type="ARBA" id="ARBA00022729"/>
    </source>
</evidence>
<dbReference type="EMBL" id="CP049206">
    <property type="protein sequence ID" value="QTF98999.1"/>
    <property type="molecule type" value="Genomic_DNA"/>
</dbReference>
<dbReference type="EMBL" id="JAAMCP010000004">
    <property type="protein sequence ID" value="NTF36535.1"/>
    <property type="molecule type" value="Genomic_DNA"/>
</dbReference>
<evidence type="ECO:0000313" key="7">
    <source>
        <dbReference type="Proteomes" id="UP000822331"/>
    </source>
</evidence>
<evidence type="ECO:0000259" key="3">
    <source>
        <dbReference type="Pfam" id="PF13778"/>
    </source>
</evidence>